<comment type="similarity">
    <text evidence="1 10">Belongs to the thiolase-like superfamily. FabH family.</text>
</comment>
<dbReference type="GO" id="GO:0006633">
    <property type="term" value="P:fatty acid biosynthetic process"/>
    <property type="evidence" value="ECO:0007669"/>
    <property type="project" value="UniProtKB-UniRule"/>
</dbReference>
<evidence type="ECO:0000256" key="9">
    <source>
        <dbReference type="ARBA" id="ARBA00023315"/>
    </source>
</evidence>
<dbReference type="EMBL" id="AP021874">
    <property type="protein sequence ID" value="BBO68833.1"/>
    <property type="molecule type" value="Genomic_DNA"/>
</dbReference>
<name>A0A5K7YJZ2_9BACT</name>
<evidence type="ECO:0000256" key="8">
    <source>
        <dbReference type="ARBA" id="ARBA00023268"/>
    </source>
</evidence>
<dbReference type="HAMAP" id="MF_01815">
    <property type="entry name" value="FabH"/>
    <property type="match status" value="1"/>
</dbReference>
<evidence type="ECO:0000313" key="13">
    <source>
        <dbReference type="EMBL" id="BBO68833.1"/>
    </source>
</evidence>
<comment type="subunit">
    <text evidence="10">Homodimer.</text>
</comment>
<keyword evidence="9 10" id="KW-0012">Acyltransferase</keyword>
<dbReference type="Pfam" id="PF08545">
    <property type="entry name" value="ACP_syn_III"/>
    <property type="match status" value="1"/>
</dbReference>
<evidence type="ECO:0000313" key="14">
    <source>
        <dbReference type="Proteomes" id="UP000427906"/>
    </source>
</evidence>
<dbReference type="InterPro" id="IPR013751">
    <property type="entry name" value="ACP_syn_III_N"/>
</dbReference>
<dbReference type="RefSeq" id="WP_331457163.1">
    <property type="nucleotide sequence ID" value="NZ_AP021874.1"/>
</dbReference>
<accession>A0A5K7YJZ2</accession>
<dbReference type="NCBIfam" id="NF006829">
    <property type="entry name" value="PRK09352.1"/>
    <property type="match status" value="1"/>
</dbReference>
<feature type="active site" evidence="10">
    <location>
        <position position="116"/>
    </location>
</feature>
<dbReference type="EC" id="2.3.1.180" evidence="10"/>
<dbReference type="PANTHER" id="PTHR34069:SF2">
    <property type="entry name" value="BETA-KETOACYL-[ACYL-CARRIER-PROTEIN] SYNTHASE III"/>
    <property type="match status" value="1"/>
</dbReference>
<evidence type="ECO:0000256" key="2">
    <source>
        <dbReference type="ARBA" id="ARBA00022490"/>
    </source>
</evidence>
<keyword evidence="3 10" id="KW-0444">Lipid biosynthesis</keyword>
<evidence type="ECO:0000256" key="10">
    <source>
        <dbReference type="HAMAP-Rule" id="MF_01815"/>
    </source>
</evidence>
<protein>
    <recommendedName>
        <fullName evidence="10">Beta-ketoacyl-[acyl-carrier-protein] synthase III</fullName>
        <shortName evidence="10">Beta-ketoacyl-ACP synthase III</shortName>
        <shortName evidence="10">KAS III</shortName>
        <ecNumber evidence="10">2.3.1.180</ecNumber>
    </recommendedName>
    <alternativeName>
        <fullName evidence="10">3-oxoacyl-[acyl-carrier-protein] synthase 3</fullName>
    </alternativeName>
    <alternativeName>
        <fullName evidence="10">3-oxoacyl-[acyl-carrier-protein] synthase III</fullName>
    </alternativeName>
</protein>
<organism evidence="13 14">
    <name type="scientific">Desulfosarcina alkanivorans</name>
    <dbReference type="NCBI Taxonomy" id="571177"/>
    <lineage>
        <taxon>Bacteria</taxon>
        <taxon>Pseudomonadati</taxon>
        <taxon>Thermodesulfobacteriota</taxon>
        <taxon>Desulfobacteria</taxon>
        <taxon>Desulfobacterales</taxon>
        <taxon>Desulfosarcinaceae</taxon>
        <taxon>Desulfosarcina</taxon>
    </lineage>
</organism>
<keyword evidence="5 10" id="KW-0276">Fatty acid metabolism</keyword>
<comment type="subcellular location">
    <subcellularLocation>
        <location evidence="10">Cytoplasm</location>
    </subcellularLocation>
</comment>
<reference evidence="13 14" key="1">
    <citation type="submission" date="2019-11" db="EMBL/GenBank/DDBJ databases">
        <title>Comparative genomics of hydrocarbon-degrading Desulfosarcina strains.</title>
        <authorList>
            <person name="Watanabe M."/>
            <person name="Kojima H."/>
            <person name="Fukui M."/>
        </authorList>
    </citation>
    <scope>NUCLEOTIDE SEQUENCE [LARGE SCALE GENOMIC DNA]</scope>
    <source>
        <strain evidence="13 14">PL12</strain>
    </source>
</reference>
<comment type="catalytic activity">
    <reaction evidence="10">
        <text>malonyl-[ACP] + acetyl-CoA + H(+) = 3-oxobutanoyl-[ACP] + CO2 + CoA</text>
        <dbReference type="Rhea" id="RHEA:12080"/>
        <dbReference type="Rhea" id="RHEA-COMP:9623"/>
        <dbReference type="Rhea" id="RHEA-COMP:9625"/>
        <dbReference type="ChEBI" id="CHEBI:15378"/>
        <dbReference type="ChEBI" id="CHEBI:16526"/>
        <dbReference type="ChEBI" id="CHEBI:57287"/>
        <dbReference type="ChEBI" id="CHEBI:57288"/>
        <dbReference type="ChEBI" id="CHEBI:78449"/>
        <dbReference type="ChEBI" id="CHEBI:78450"/>
        <dbReference type="EC" id="2.3.1.180"/>
    </reaction>
</comment>
<feature type="domain" description="Beta-ketoacyl-[acyl-carrier-protein] synthase III C-terminal" evidence="11">
    <location>
        <begin position="246"/>
        <end position="334"/>
    </location>
</feature>
<evidence type="ECO:0000259" key="11">
    <source>
        <dbReference type="Pfam" id="PF08541"/>
    </source>
</evidence>
<dbReference type="GO" id="GO:0005737">
    <property type="term" value="C:cytoplasm"/>
    <property type="evidence" value="ECO:0007669"/>
    <property type="project" value="UniProtKB-SubCell"/>
</dbReference>
<keyword evidence="7 10" id="KW-0275">Fatty acid biosynthesis</keyword>
<evidence type="ECO:0000256" key="7">
    <source>
        <dbReference type="ARBA" id="ARBA00023160"/>
    </source>
</evidence>
<gene>
    <name evidence="13" type="primary">fabH2_2</name>
    <name evidence="10" type="synonym">fabH</name>
    <name evidence="13" type="ORF">DSCA_27630</name>
</gene>
<dbReference type="InterPro" id="IPR004655">
    <property type="entry name" value="FabH"/>
</dbReference>
<keyword evidence="2 10" id="KW-0963">Cytoplasm</keyword>
<keyword evidence="8 10" id="KW-0511">Multifunctional enzyme</keyword>
<feature type="active site" evidence="10">
    <location>
        <position position="262"/>
    </location>
</feature>
<evidence type="ECO:0000256" key="5">
    <source>
        <dbReference type="ARBA" id="ARBA00022832"/>
    </source>
</evidence>
<dbReference type="GO" id="GO:0033818">
    <property type="term" value="F:beta-ketoacyl-acyl-carrier-protein synthase III activity"/>
    <property type="evidence" value="ECO:0007669"/>
    <property type="project" value="UniProtKB-UniRule"/>
</dbReference>
<evidence type="ECO:0000256" key="1">
    <source>
        <dbReference type="ARBA" id="ARBA00008642"/>
    </source>
</evidence>
<dbReference type="AlphaFoldDB" id="A0A5K7YJZ2"/>
<dbReference type="KEGG" id="dalk:DSCA_27630"/>
<feature type="active site" evidence="10">
    <location>
        <position position="292"/>
    </location>
</feature>
<dbReference type="SUPFAM" id="SSF53901">
    <property type="entry name" value="Thiolase-like"/>
    <property type="match status" value="1"/>
</dbReference>
<dbReference type="NCBIfam" id="TIGR00747">
    <property type="entry name" value="fabH"/>
    <property type="match status" value="1"/>
</dbReference>
<dbReference type="UniPathway" id="UPA00094"/>
<comment type="pathway">
    <text evidence="10">Lipid metabolism; fatty acid biosynthesis.</text>
</comment>
<dbReference type="InterPro" id="IPR016039">
    <property type="entry name" value="Thiolase-like"/>
</dbReference>
<keyword evidence="6 10" id="KW-0443">Lipid metabolism</keyword>
<dbReference type="GO" id="GO:0044550">
    <property type="term" value="P:secondary metabolite biosynthetic process"/>
    <property type="evidence" value="ECO:0007669"/>
    <property type="project" value="TreeGrafter"/>
</dbReference>
<feature type="region of interest" description="ACP-binding" evidence="10">
    <location>
        <begin position="263"/>
        <end position="267"/>
    </location>
</feature>
<dbReference type="GO" id="GO:0004315">
    <property type="term" value="F:3-oxoacyl-[acyl-carrier-protein] synthase activity"/>
    <property type="evidence" value="ECO:0007669"/>
    <property type="project" value="InterPro"/>
</dbReference>
<dbReference type="InterPro" id="IPR013747">
    <property type="entry name" value="ACP_syn_III_C"/>
</dbReference>
<dbReference type="CDD" id="cd00830">
    <property type="entry name" value="KAS_III"/>
    <property type="match status" value="1"/>
</dbReference>
<dbReference type="Gene3D" id="3.40.47.10">
    <property type="match status" value="1"/>
</dbReference>
<dbReference type="Pfam" id="PF08541">
    <property type="entry name" value="ACP_syn_III_C"/>
    <property type="match status" value="1"/>
</dbReference>
<evidence type="ECO:0000259" key="12">
    <source>
        <dbReference type="Pfam" id="PF08545"/>
    </source>
</evidence>
<comment type="domain">
    <text evidence="10">The last Arg residue of the ACP-binding site is essential for the weak association between ACP/AcpP and FabH.</text>
</comment>
<dbReference type="Proteomes" id="UP000427906">
    <property type="component" value="Chromosome"/>
</dbReference>
<evidence type="ECO:0000256" key="3">
    <source>
        <dbReference type="ARBA" id="ARBA00022516"/>
    </source>
</evidence>
<evidence type="ECO:0000256" key="6">
    <source>
        <dbReference type="ARBA" id="ARBA00023098"/>
    </source>
</evidence>
<dbReference type="PANTHER" id="PTHR34069">
    <property type="entry name" value="3-OXOACYL-[ACYL-CARRIER-PROTEIN] SYNTHASE 3"/>
    <property type="match status" value="1"/>
</dbReference>
<sequence length="336" mass="36808">MMKQSIIKSTGRYVPDRHVSNDDLTGLMDTSDEWIRQRTGIEARYWVNADDAVGTSDLALEASRIALERAAWQPADLDLIVFATMTSDVYVPGSGVILQHKLGAGKVPALDIRQQCTGFLHGLELCDAYVKSGKAQRILLVGAETQSRFLELNTQNRDTAVIFADGAGAVCIQAREADQAAGILASVFHADGKYAGVLRVGVPSRKSGPVMNAEVQARQEYFPYMDGKTVFKLAVTRLPKVARELLDRAGMQLADLDMVVPHQANLRINESFRERMNIPVEKMFNNIQRYGNTTAATIPIAFDELMEKGMLGSGDNVMFIGLGAGLTWGGVIYRLP</sequence>
<keyword evidence="4 10" id="KW-0808">Transferase</keyword>
<keyword evidence="14" id="KW-1185">Reference proteome</keyword>
<comment type="function">
    <text evidence="10">Catalyzes the condensation reaction of fatty acid synthesis by the addition to an acyl acceptor of two carbons from malonyl-ACP. Catalyzes the first condensation reaction which initiates fatty acid synthesis and may therefore play a role in governing the total rate of fatty acid production. Possesses both acetoacetyl-ACP synthase and acetyl transacylase activities. Its substrate specificity determines the biosynthesis of branched-chain and/or straight-chain of fatty acids.</text>
</comment>
<evidence type="ECO:0000256" key="4">
    <source>
        <dbReference type="ARBA" id="ARBA00022679"/>
    </source>
</evidence>
<feature type="domain" description="Beta-ketoacyl-[acyl-carrier-protein] synthase III N-terminal" evidence="12">
    <location>
        <begin position="110"/>
        <end position="192"/>
    </location>
</feature>
<proteinExistence type="inferred from homology"/>